<evidence type="ECO:0000313" key="5">
    <source>
        <dbReference type="Proteomes" id="UP000001542"/>
    </source>
</evidence>
<dbReference type="EMBL" id="DS113610">
    <property type="protein sequence ID" value="EAY00202.1"/>
    <property type="molecule type" value="Genomic_DNA"/>
</dbReference>
<keyword evidence="5" id="KW-1185">Reference proteome</keyword>
<feature type="compositionally biased region" description="Acidic residues" evidence="2">
    <location>
        <begin position="137"/>
        <end position="149"/>
    </location>
</feature>
<evidence type="ECO:0000313" key="4">
    <source>
        <dbReference type="EMBL" id="EAY00202.1"/>
    </source>
</evidence>
<evidence type="ECO:0000259" key="3">
    <source>
        <dbReference type="PROSITE" id="PS51203"/>
    </source>
</evidence>
<gene>
    <name evidence="4" type="ORF">TVAG_007320</name>
</gene>
<dbReference type="GO" id="GO:0051087">
    <property type="term" value="F:protein-folding chaperone binding"/>
    <property type="evidence" value="ECO:0000318"/>
    <property type="project" value="GO_Central"/>
</dbReference>
<dbReference type="RefSeq" id="XP_001313131.1">
    <property type="nucleotide sequence ID" value="XM_001313130.1"/>
</dbReference>
<dbReference type="eggNOG" id="KOG3158">
    <property type="taxonomic scope" value="Eukaryota"/>
</dbReference>
<dbReference type="KEGG" id="tva:4758021"/>
<name>A2F4J3_TRIV3</name>
<dbReference type="PANTHER" id="PTHR22932">
    <property type="entry name" value="TELOMERASE-BINDING PROTEIN P23 HSP90 CO-CHAPERONE"/>
    <property type="match status" value="1"/>
</dbReference>
<dbReference type="FunCoup" id="A2F4J3">
    <property type="interactions" value="940"/>
</dbReference>
<feature type="region of interest" description="Disordered" evidence="2">
    <location>
        <begin position="121"/>
        <end position="166"/>
    </location>
</feature>
<dbReference type="GO" id="GO:0005634">
    <property type="term" value="C:nucleus"/>
    <property type="evidence" value="ECO:0000318"/>
    <property type="project" value="GO_Central"/>
</dbReference>
<evidence type="ECO:0000256" key="1">
    <source>
        <dbReference type="ARBA" id="ARBA00025733"/>
    </source>
</evidence>
<feature type="domain" description="CS" evidence="3">
    <location>
        <begin position="7"/>
        <end position="97"/>
    </location>
</feature>
<dbReference type="AlphaFoldDB" id="A2F4J3"/>
<dbReference type="CDD" id="cd06465">
    <property type="entry name" value="p23_hB-ind1_like"/>
    <property type="match status" value="1"/>
</dbReference>
<protein>
    <recommendedName>
        <fullName evidence="3">CS domain-containing protein</fullName>
    </recommendedName>
</protein>
<proteinExistence type="inferred from homology"/>
<dbReference type="Gene3D" id="2.60.40.790">
    <property type="match status" value="1"/>
</dbReference>
<dbReference type="Pfam" id="PF04969">
    <property type="entry name" value="CS"/>
    <property type="match status" value="1"/>
</dbReference>
<dbReference type="GO" id="GO:0005829">
    <property type="term" value="C:cytosol"/>
    <property type="evidence" value="ECO:0000318"/>
    <property type="project" value="GO_Central"/>
</dbReference>
<dbReference type="FunFam" id="2.60.40.790:FF:000039">
    <property type="entry name" value="CS domain containing protein"/>
    <property type="match status" value="1"/>
</dbReference>
<reference evidence="4" key="1">
    <citation type="submission" date="2006-10" db="EMBL/GenBank/DDBJ databases">
        <authorList>
            <person name="Amadeo P."/>
            <person name="Zhao Q."/>
            <person name="Wortman J."/>
            <person name="Fraser-Liggett C."/>
            <person name="Carlton J."/>
        </authorList>
    </citation>
    <scope>NUCLEOTIDE SEQUENCE</scope>
    <source>
        <strain evidence="4">G3</strain>
    </source>
</reference>
<dbReference type="InterPro" id="IPR007052">
    <property type="entry name" value="CS_dom"/>
</dbReference>
<dbReference type="Proteomes" id="UP000001542">
    <property type="component" value="Unassembled WGS sequence"/>
</dbReference>
<dbReference type="PROSITE" id="PS51203">
    <property type="entry name" value="CS"/>
    <property type="match status" value="1"/>
</dbReference>
<dbReference type="PANTHER" id="PTHR22932:SF1">
    <property type="entry name" value="CO-CHAPERONE PROTEIN DAF-41"/>
    <property type="match status" value="1"/>
</dbReference>
<organism evidence="4 5">
    <name type="scientific">Trichomonas vaginalis (strain ATCC PRA-98 / G3)</name>
    <dbReference type="NCBI Taxonomy" id="412133"/>
    <lineage>
        <taxon>Eukaryota</taxon>
        <taxon>Metamonada</taxon>
        <taxon>Parabasalia</taxon>
        <taxon>Trichomonadida</taxon>
        <taxon>Trichomonadidae</taxon>
        <taxon>Trichomonas</taxon>
    </lineage>
</organism>
<reference evidence="4" key="2">
    <citation type="journal article" date="2007" name="Science">
        <title>Draft genome sequence of the sexually transmitted pathogen Trichomonas vaginalis.</title>
        <authorList>
            <person name="Carlton J.M."/>
            <person name="Hirt R.P."/>
            <person name="Silva J.C."/>
            <person name="Delcher A.L."/>
            <person name="Schatz M."/>
            <person name="Zhao Q."/>
            <person name="Wortman J.R."/>
            <person name="Bidwell S.L."/>
            <person name="Alsmark U.C.M."/>
            <person name="Besteiro S."/>
            <person name="Sicheritz-Ponten T."/>
            <person name="Noel C.J."/>
            <person name="Dacks J.B."/>
            <person name="Foster P.G."/>
            <person name="Simillion C."/>
            <person name="Van de Peer Y."/>
            <person name="Miranda-Saavedra D."/>
            <person name="Barton G.J."/>
            <person name="Westrop G.D."/>
            <person name="Mueller S."/>
            <person name="Dessi D."/>
            <person name="Fiori P.L."/>
            <person name="Ren Q."/>
            <person name="Paulsen I."/>
            <person name="Zhang H."/>
            <person name="Bastida-Corcuera F.D."/>
            <person name="Simoes-Barbosa A."/>
            <person name="Brown M.T."/>
            <person name="Hayes R.D."/>
            <person name="Mukherjee M."/>
            <person name="Okumura C.Y."/>
            <person name="Schneider R."/>
            <person name="Smith A.J."/>
            <person name="Vanacova S."/>
            <person name="Villalvazo M."/>
            <person name="Haas B.J."/>
            <person name="Pertea M."/>
            <person name="Feldblyum T.V."/>
            <person name="Utterback T.R."/>
            <person name="Shu C.L."/>
            <person name="Osoegawa K."/>
            <person name="de Jong P.J."/>
            <person name="Hrdy I."/>
            <person name="Horvathova L."/>
            <person name="Zubacova Z."/>
            <person name="Dolezal P."/>
            <person name="Malik S.B."/>
            <person name="Logsdon J.M. Jr."/>
            <person name="Henze K."/>
            <person name="Gupta A."/>
            <person name="Wang C.C."/>
            <person name="Dunne R.L."/>
            <person name="Upcroft J.A."/>
            <person name="Upcroft P."/>
            <person name="White O."/>
            <person name="Salzberg S.L."/>
            <person name="Tang P."/>
            <person name="Chiu C.-H."/>
            <person name="Lee Y.-S."/>
            <person name="Embley T.M."/>
            <person name="Coombs G.H."/>
            <person name="Mottram J.C."/>
            <person name="Tachezy J."/>
            <person name="Fraser-Liggett C.M."/>
            <person name="Johnson P.J."/>
        </authorList>
    </citation>
    <scope>NUCLEOTIDE SEQUENCE [LARGE SCALE GENOMIC DNA]</scope>
    <source>
        <strain evidence="4">G3</strain>
    </source>
</reference>
<dbReference type="InterPro" id="IPR045250">
    <property type="entry name" value="p23-like"/>
</dbReference>
<dbReference type="SMR" id="A2F4J3"/>
<dbReference type="VEuPathDB" id="TrichDB:TVAGG3_0422210"/>
<evidence type="ECO:0000256" key="2">
    <source>
        <dbReference type="SAM" id="MobiDB-lite"/>
    </source>
</evidence>
<dbReference type="SUPFAM" id="SSF49764">
    <property type="entry name" value="HSP20-like chaperones"/>
    <property type="match status" value="1"/>
</dbReference>
<dbReference type="GO" id="GO:0051131">
    <property type="term" value="P:chaperone-mediated protein complex assembly"/>
    <property type="evidence" value="ECO:0000318"/>
    <property type="project" value="GO_Central"/>
</dbReference>
<dbReference type="STRING" id="5722.A2F4J3"/>
<dbReference type="VEuPathDB" id="TrichDB:TVAG_007320"/>
<comment type="similarity">
    <text evidence="1">Belongs to the p23/wos2 family.</text>
</comment>
<dbReference type="GO" id="GO:0051879">
    <property type="term" value="F:Hsp90 protein binding"/>
    <property type="evidence" value="ECO:0000318"/>
    <property type="project" value="GO_Central"/>
</dbReference>
<sequence length="166" mass="19325">MTVMSFHMQPAIVWAQRKDGNVLVTIRVHDCIDPYIKLNPTTLTFRGESDNKENKFDLTLELYKETIVDESKYNVKPRGIEIILKKKDTSIWWPRLAKTTKKLHYITVDWDRWIDEDDEEEKNGYDWQNQGMNFGDMGEDDDDADDGMEEAAPSAPPAEDIKPEID</sequence>
<dbReference type="InParanoid" id="A2F4J3"/>
<dbReference type="OMA" id="EEGPYWP"/>
<dbReference type="GO" id="GO:0006457">
    <property type="term" value="P:protein folding"/>
    <property type="evidence" value="ECO:0000318"/>
    <property type="project" value="GO_Central"/>
</dbReference>
<dbReference type="InterPro" id="IPR008978">
    <property type="entry name" value="HSP20-like_chaperone"/>
</dbReference>
<dbReference type="OrthoDB" id="1564555at2759"/>
<accession>A2F4J3</accession>